<organism evidence="2 3">
    <name type="scientific">Microbacterium immunditiarum</name>
    <dbReference type="NCBI Taxonomy" id="337480"/>
    <lineage>
        <taxon>Bacteria</taxon>
        <taxon>Bacillati</taxon>
        <taxon>Actinomycetota</taxon>
        <taxon>Actinomycetes</taxon>
        <taxon>Micrococcales</taxon>
        <taxon>Microbacteriaceae</taxon>
        <taxon>Microbacterium</taxon>
    </lineage>
</organism>
<dbReference type="InterPro" id="IPR011991">
    <property type="entry name" value="ArsR-like_HTH"/>
</dbReference>
<protein>
    <submittedName>
        <fullName evidence="2">Putative ArsR family transcriptional regulator</fullName>
    </submittedName>
</protein>
<name>A0A7Y9GN54_9MICO</name>
<dbReference type="CDD" id="cd00090">
    <property type="entry name" value="HTH_ARSR"/>
    <property type="match status" value="1"/>
</dbReference>
<dbReference type="SMART" id="SM00418">
    <property type="entry name" value="HTH_ARSR"/>
    <property type="match status" value="1"/>
</dbReference>
<dbReference type="GO" id="GO:0003700">
    <property type="term" value="F:DNA-binding transcription factor activity"/>
    <property type="evidence" value="ECO:0007669"/>
    <property type="project" value="InterPro"/>
</dbReference>
<dbReference type="AlphaFoldDB" id="A0A7Y9GN54"/>
<evidence type="ECO:0000259" key="1">
    <source>
        <dbReference type="SMART" id="SM00418"/>
    </source>
</evidence>
<dbReference type="Gene3D" id="1.10.10.10">
    <property type="entry name" value="Winged helix-like DNA-binding domain superfamily/Winged helix DNA-binding domain"/>
    <property type="match status" value="1"/>
</dbReference>
<evidence type="ECO:0000313" key="2">
    <source>
        <dbReference type="EMBL" id="NYE19578.1"/>
    </source>
</evidence>
<accession>A0A7Y9GN54</accession>
<dbReference type="Pfam" id="PF12840">
    <property type="entry name" value="HTH_20"/>
    <property type="match status" value="1"/>
</dbReference>
<dbReference type="Proteomes" id="UP000576969">
    <property type="component" value="Unassembled WGS sequence"/>
</dbReference>
<dbReference type="InterPro" id="IPR036388">
    <property type="entry name" value="WH-like_DNA-bd_sf"/>
</dbReference>
<keyword evidence="3" id="KW-1185">Reference proteome</keyword>
<sequence length="216" mass="22412">MEPLAPNRVTAIAALGDPLRRDLYRAVAAAGGPVSRDEAAAAVGIPRSTAAFHLDRLAEAGLLRVQYRRLSGKSGPGAGRPAKLYAAASADVIGSVPERHYELAGELFASAIERAEDERMPVRDALVREARETGAAIGAAAGHLDEALAACGYSPAEDADGEVLLENCPFHALAGRHTDLVCTANLALLEGVVEATEATRTPVLAPSAGRCCVVLR</sequence>
<dbReference type="InterPro" id="IPR001845">
    <property type="entry name" value="HTH_ArsR_DNA-bd_dom"/>
</dbReference>
<dbReference type="SUPFAM" id="SSF46785">
    <property type="entry name" value="Winged helix' DNA-binding domain"/>
    <property type="match status" value="1"/>
</dbReference>
<dbReference type="EMBL" id="JACCBV010000001">
    <property type="protein sequence ID" value="NYE19578.1"/>
    <property type="molecule type" value="Genomic_DNA"/>
</dbReference>
<dbReference type="InterPro" id="IPR036390">
    <property type="entry name" value="WH_DNA-bd_sf"/>
</dbReference>
<gene>
    <name evidence="2" type="ORF">BJ991_001606</name>
</gene>
<feature type="domain" description="HTH arsR-type" evidence="1">
    <location>
        <begin position="10"/>
        <end position="113"/>
    </location>
</feature>
<proteinExistence type="predicted"/>
<evidence type="ECO:0000313" key="3">
    <source>
        <dbReference type="Proteomes" id="UP000576969"/>
    </source>
</evidence>
<reference evidence="2 3" key="1">
    <citation type="submission" date="2020-07" db="EMBL/GenBank/DDBJ databases">
        <title>Sequencing the genomes of 1000 actinobacteria strains.</title>
        <authorList>
            <person name="Klenk H.-P."/>
        </authorList>
    </citation>
    <scope>NUCLEOTIDE SEQUENCE [LARGE SCALE GENOMIC DNA]</scope>
    <source>
        <strain evidence="2 3">DSM 24662</strain>
    </source>
</reference>
<dbReference type="RefSeq" id="WP_179489027.1">
    <property type="nucleotide sequence ID" value="NZ_JACCBV010000001.1"/>
</dbReference>
<comment type="caution">
    <text evidence="2">The sequence shown here is derived from an EMBL/GenBank/DDBJ whole genome shotgun (WGS) entry which is preliminary data.</text>
</comment>